<feature type="transmembrane region" description="Helical" evidence="14">
    <location>
        <begin position="115"/>
        <end position="133"/>
    </location>
</feature>
<keyword evidence="6 13" id="KW-0808">Transferase</keyword>
<dbReference type="InterPro" id="IPR024194">
    <property type="entry name" value="Ac/AlaTfrase_AlgI/DltB"/>
</dbReference>
<evidence type="ECO:0000256" key="3">
    <source>
        <dbReference type="ARBA" id="ARBA00010323"/>
    </source>
</evidence>
<proteinExistence type="inferred from homology"/>
<keyword evidence="5 13" id="KW-1003">Cell membrane</keyword>
<evidence type="ECO:0000256" key="1">
    <source>
        <dbReference type="ARBA" id="ARBA00004651"/>
    </source>
</evidence>
<evidence type="ECO:0000256" key="7">
    <source>
        <dbReference type="ARBA" id="ARBA00022692"/>
    </source>
</evidence>
<evidence type="ECO:0000256" key="10">
    <source>
        <dbReference type="ARBA" id="ARBA00023136"/>
    </source>
</evidence>
<evidence type="ECO:0000256" key="8">
    <source>
        <dbReference type="ARBA" id="ARBA00022841"/>
    </source>
</evidence>
<comment type="similarity">
    <text evidence="3 13">Belongs to the membrane-bound acyltransferase family.</text>
</comment>
<gene>
    <name evidence="15" type="ORF">LA5096_04052</name>
</gene>
<evidence type="ECO:0000256" key="14">
    <source>
        <dbReference type="SAM" id="Phobius"/>
    </source>
</evidence>
<evidence type="ECO:0000256" key="12">
    <source>
        <dbReference type="ARBA" id="ARBA00031030"/>
    </source>
</evidence>
<dbReference type="PANTHER" id="PTHR13285">
    <property type="entry name" value="ACYLTRANSFERASE"/>
    <property type="match status" value="1"/>
</dbReference>
<feature type="transmembrane region" description="Helical" evidence="14">
    <location>
        <begin position="32"/>
        <end position="64"/>
    </location>
</feature>
<dbReference type="STRING" id="311410.LA5095_00914"/>
<feature type="transmembrane region" description="Helical" evidence="14">
    <location>
        <begin position="145"/>
        <end position="165"/>
    </location>
</feature>
<reference evidence="16" key="1">
    <citation type="submission" date="2015-07" db="EMBL/GenBank/DDBJ databases">
        <authorList>
            <person name="Rodrigo-Torres Lidia"/>
            <person name="Arahal R.David."/>
        </authorList>
    </citation>
    <scope>NUCLEOTIDE SEQUENCE [LARGE SCALE GENOMIC DNA]</scope>
    <source>
        <strain evidence="16">CECT 5096</strain>
    </source>
</reference>
<dbReference type="GO" id="GO:0016746">
    <property type="term" value="F:acyltransferase activity"/>
    <property type="evidence" value="ECO:0007669"/>
    <property type="project" value="UniProtKB-KW"/>
</dbReference>
<keyword evidence="8" id="KW-0016">Alginate biosynthesis</keyword>
<evidence type="ECO:0000256" key="2">
    <source>
        <dbReference type="ARBA" id="ARBA00005182"/>
    </source>
</evidence>
<dbReference type="InterPro" id="IPR004299">
    <property type="entry name" value="MBOAT_fam"/>
</dbReference>
<accession>A0A0M6ZFL9</accession>
<dbReference type="GO" id="GO:0005886">
    <property type="term" value="C:plasma membrane"/>
    <property type="evidence" value="ECO:0007669"/>
    <property type="project" value="UniProtKB-SubCell"/>
</dbReference>
<dbReference type="InterPro" id="IPR051085">
    <property type="entry name" value="MB_O-acyltransferase"/>
</dbReference>
<feature type="transmembrane region" description="Helical" evidence="14">
    <location>
        <begin position="7"/>
        <end position="26"/>
    </location>
</feature>
<evidence type="ECO:0000313" key="16">
    <source>
        <dbReference type="Proteomes" id="UP000049983"/>
    </source>
</evidence>
<keyword evidence="16" id="KW-1185">Reference proteome</keyword>
<feature type="transmembrane region" description="Helical" evidence="14">
    <location>
        <begin position="312"/>
        <end position="332"/>
    </location>
</feature>
<name>A0A0M6ZFL9_9HYPH</name>
<dbReference type="InterPro" id="IPR028362">
    <property type="entry name" value="AlgI"/>
</dbReference>
<evidence type="ECO:0000256" key="11">
    <source>
        <dbReference type="ARBA" id="ARBA00023315"/>
    </source>
</evidence>
<dbReference type="Proteomes" id="UP000049983">
    <property type="component" value="Unassembled WGS sequence"/>
</dbReference>
<dbReference type="PIRSF" id="PIRSF016636">
    <property type="entry name" value="AlgI_DltB"/>
    <property type="match status" value="1"/>
</dbReference>
<evidence type="ECO:0000256" key="5">
    <source>
        <dbReference type="ARBA" id="ARBA00022475"/>
    </source>
</evidence>
<dbReference type="Pfam" id="PF03062">
    <property type="entry name" value="MBOAT"/>
    <property type="match status" value="1"/>
</dbReference>
<dbReference type="RefSeq" id="WP_055112285.1">
    <property type="nucleotide sequence ID" value="NZ_CANKXR010000005.1"/>
</dbReference>
<feature type="transmembrane region" description="Helical" evidence="14">
    <location>
        <begin position="471"/>
        <end position="492"/>
    </location>
</feature>
<dbReference type="EMBL" id="CXWC01000011">
    <property type="protein sequence ID" value="CTQ74449.1"/>
    <property type="molecule type" value="Genomic_DNA"/>
</dbReference>
<feature type="transmembrane region" description="Helical" evidence="14">
    <location>
        <begin position="76"/>
        <end position="95"/>
    </location>
</feature>
<keyword evidence="7 14" id="KW-0812">Transmembrane</keyword>
<feature type="transmembrane region" description="Helical" evidence="14">
    <location>
        <begin position="413"/>
        <end position="434"/>
    </location>
</feature>
<feature type="transmembrane region" description="Helical" evidence="14">
    <location>
        <begin position="366"/>
        <end position="383"/>
    </location>
</feature>
<sequence>MVFSSLEFIYLFLPPVLLGYLVLRHYRWENGIIWWLILASLAFYGWWTPIYLPLLLGSVVINFGFHRILRTVRDRFILICGIVFNLGLIAVFKYADFFIGNANFFAGSDIPLLHLVLPLAISFFTFQQISFLIDTYKGDVTECDFPRYMLFVVFFPQLIAGPIVMQKETIPQFKLPVFRNKLVLNLAVGSTLFAIGLFKKIVLADGIAPYANSVFNLAETTSGVPFEAAWIGALAYTFQLYFDFSGYCDMALGLARLFGIRLPVNFNSPYKATSISDFWRRWHITLSHFLRDYLYIPLGGNRSGPVRRYGNLMITMLLGGLWHGASWTFVFWGGLHGAYLAINHGWSALVAAGYVPSILPKSVGNLLSRGITLLAVVVAWVYFRAESFDGANNILAGMTGLSTVYEPKLWETMVTGTAVIWAAMICLAAIVFLLPNSIEFTENYNPVLGLKKFVAQRRSDGFLPVRWKPSAGWAAAVSVLFGVALIQTYRLAELTEFIYFNF</sequence>
<comment type="pathway">
    <text evidence="2">Glycan biosynthesis; alginate biosynthesis.</text>
</comment>
<keyword evidence="10 13" id="KW-0472">Membrane</keyword>
<evidence type="ECO:0000256" key="4">
    <source>
        <dbReference type="ARBA" id="ARBA00016084"/>
    </source>
</evidence>
<feature type="transmembrane region" description="Helical" evidence="14">
    <location>
        <begin position="177"/>
        <end position="198"/>
    </location>
</feature>
<dbReference type="GO" id="GO:0042121">
    <property type="term" value="P:alginic acid biosynthetic process"/>
    <property type="evidence" value="ECO:0007669"/>
    <property type="project" value="UniProtKB-KW"/>
</dbReference>
<comment type="subcellular location">
    <subcellularLocation>
        <location evidence="1">Cell membrane</location>
        <topology evidence="1">Multi-pass membrane protein</topology>
    </subcellularLocation>
</comment>
<dbReference type="PANTHER" id="PTHR13285:SF23">
    <property type="entry name" value="TEICHOIC ACID D-ALANYLTRANSFERASE"/>
    <property type="match status" value="1"/>
</dbReference>
<dbReference type="AlphaFoldDB" id="A0A0M6ZFL9"/>
<organism evidence="15 16">
    <name type="scientific">Roseibium album</name>
    <dbReference type="NCBI Taxonomy" id="311410"/>
    <lineage>
        <taxon>Bacteria</taxon>
        <taxon>Pseudomonadati</taxon>
        <taxon>Pseudomonadota</taxon>
        <taxon>Alphaproteobacteria</taxon>
        <taxon>Hyphomicrobiales</taxon>
        <taxon>Stappiaceae</taxon>
        <taxon>Roseibium</taxon>
    </lineage>
</organism>
<evidence type="ECO:0000256" key="6">
    <source>
        <dbReference type="ARBA" id="ARBA00022679"/>
    </source>
</evidence>
<protein>
    <recommendedName>
        <fullName evidence="4">Probable alginate O-acetylase AlgI</fullName>
    </recommendedName>
    <alternativeName>
        <fullName evidence="12">Alginate biosynthesis protein AlgI</fullName>
    </alternativeName>
</protein>
<keyword evidence="9 14" id="KW-1133">Transmembrane helix</keyword>
<dbReference type="PIRSF" id="PIRSF500217">
    <property type="entry name" value="AlgI"/>
    <property type="match status" value="1"/>
</dbReference>
<feature type="transmembrane region" description="Helical" evidence="14">
    <location>
        <begin position="338"/>
        <end position="359"/>
    </location>
</feature>
<evidence type="ECO:0000313" key="15">
    <source>
        <dbReference type="EMBL" id="CTQ74449.1"/>
    </source>
</evidence>
<evidence type="ECO:0000256" key="13">
    <source>
        <dbReference type="PIRNR" id="PIRNR016636"/>
    </source>
</evidence>
<dbReference type="GeneID" id="97671370"/>
<dbReference type="OrthoDB" id="139172at2"/>
<keyword evidence="11 13" id="KW-0012">Acyltransferase</keyword>
<evidence type="ECO:0000256" key="9">
    <source>
        <dbReference type="ARBA" id="ARBA00022989"/>
    </source>
</evidence>